<proteinExistence type="predicted"/>
<organism evidence="2 3">
    <name type="scientific">Tegillarca granosa</name>
    <name type="common">Malaysian cockle</name>
    <name type="synonym">Anadara granosa</name>
    <dbReference type="NCBI Taxonomy" id="220873"/>
    <lineage>
        <taxon>Eukaryota</taxon>
        <taxon>Metazoa</taxon>
        <taxon>Spiralia</taxon>
        <taxon>Lophotrochozoa</taxon>
        <taxon>Mollusca</taxon>
        <taxon>Bivalvia</taxon>
        <taxon>Autobranchia</taxon>
        <taxon>Pteriomorphia</taxon>
        <taxon>Arcoida</taxon>
        <taxon>Arcoidea</taxon>
        <taxon>Arcidae</taxon>
        <taxon>Tegillarca</taxon>
    </lineage>
</organism>
<accession>A0ABQ9FJJ9</accession>
<comment type="caution">
    <text evidence="2">The sequence shown here is derived from an EMBL/GenBank/DDBJ whole genome shotgun (WGS) entry which is preliminary data.</text>
</comment>
<keyword evidence="1" id="KW-0472">Membrane</keyword>
<evidence type="ECO:0000313" key="3">
    <source>
        <dbReference type="Proteomes" id="UP001217089"/>
    </source>
</evidence>
<feature type="transmembrane region" description="Helical" evidence="1">
    <location>
        <begin position="29"/>
        <end position="47"/>
    </location>
</feature>
<evidence type="ECO:0000256" key="1">
    <source>
        <dbReference type="SAM" id="Phobius"/>
    </source>
</evidence>
<keyword evidence="1" id="KW-0812">Transmembrane</keyword>
<protein>
    <submittedName>
        <fullName evidence="2">Uncharacterized protein</fullName>
    </submittedName>
</protein>
<name>A0ABQ9FJJ9_TEGGR</name>
<dbReference type="Proteomes" id="UP001217089">
    <property type="component" value="Unassembled WGS sequence"/>
</dbReference>
<keyword evidence="1" id="KW-1133">Transmembrane helix</keyword>
<evidence type="ECO:0000313" key="2">
    <source>
        <dbReference type="EMBL" id="KAJ8317483.1"/>
    </source>
</evidence>
<keyword evidence="3" id="KW-1185">Reference proteome</keyword>
<sequence length="212" mass="25480">MMIGKDYLMKKKLMLINLDLLKDLMSLRFVFRVFVLKLLLSFYFMRFDFILRLQNFRSSNARRISFLTDARILNAISENLVIYFKTFWLKSTLIPKFITSINILYLIHTTNGYRFLQLIMMSYGFWKYAQLTFYETFLYPLCDIKVRLLRYISQTIVIITVRLLRYISLTYISQTIVILTVRVLRYISQTILIITLLRNISQTQDLSCFLNK</sequence>
<gene>
    <name evidence="2" type="ORF">KUTeg_005387</name>
</gene>
<reference evidence="2 3" key="1">
    <citation type="submission" date="2022-12" db="EMBL/GenBank/DDBJ databases">
        <title>Chromosome-level genome of Tegillarca granosa.</title>
        <authorList>
            <person name="Kim J."/>
        </authorList>
    </citation>
    <scope>NUCLEOTIDE SEQUENCE [LARGE SCALE GENOMIC DNA]</scope>
    <source>
        <strain evidence="2">Teg-2019</strain>
        <tissue evidence="2">Adductor muscle</tissue>
    </source>
</reference>
<dbReference type="EMBL" id="JARBDR010000246">
    <property type="protein sequence ID" value="KAJ8317483.1"/>
    <property type="molecule type" value="Genomic_DNA"/>
</dbReference>